<organism evidence="1 2">
    <name type="scientific">Pseudonocardia endophytica</name>
    <dbReference type="NCBI Taxonomy" id="401976"/>
    <lineage>
        <taxon>Bacteria</taxon>
        <taxon>Bacillati</taxon>
        <taxon>Actinomycetota</taxon>
        <taxon>Actinomycetes</taxon>
        <taxon>Pseudonocardiales</taxon>
        <taxon>Pseudonocardiaceae</taxon>
        <taxon>Pseudonocardia</taxon>
    </lineage>
</organism>
<dbReference type="AlphaFoldDB" id="A0A4R1HSI9"/>
<dbReference type="OrthoDB" id="3577685at2"/>
<dbReference type="EMBL" id="SMFZ01000001">
    <property type="protein sequence ID" value="TCK25614.1"/>
    <property type="molecule type" value="Genomic_DNA"/>
</dbReference>
<protein>
    <submittedName>
        <fullName evidence="1">Uncharacterized protein</fullName>
    </submittedName>
</protein>
<accession>A0A4R1HSI9</accession>
<gene>
    <name evidence="1" type="ORF">EV378_1428</name>
</gene>
<evidence type="ECO:0000313" key="2">
    <source>
        <dbReference type="Proteomes" id="UP000295560"/>
    </source>
</evidence>
<keyword evidence="2" id="KW-1185">Reference proteome</keyword>
<evidence type="ECO:0000313" key="1">
    <source>
        <dbReference type="EMBL" id="TCK25614.1"/>
    </source>
</evidence>
<name>A0A4R1HSI9_PSEEN</name>
<comment type="caution">
    <text evidence="1">The sequence shown here is derived from an EMBL/GenBank/DDBJ whole genome shotgun (WGS) entry which is preliminary data.</text>
</comment>
<dbReference type="Proteomes" id="UP000295560">
    <property type="component" value="Unassembled WGS sequence"/>
</dbReference>
<proteinExistence type="predicted"/>
<dbReference type="RefSeq" id="WP_132421973.1">
    <property type="nucleotide sequence ID" value="NZ_SMFZ01000001.1"/>
</dbReference>
<sequence length="71" mass="7668">MRLYVASTLPNGSSVRRRSGHTLIRAGRPVKAMPAFGPAADTCRCGADRPATARTNLWRDCPNCTPVLATR</sequence>
<reference evidence="1 2" key="1">
    <citation type="submission" date="2019-03" db="EMBL/GenBank/DDBJ databases">
        <title>Sequencing the genomes of 1000 actinobacteria strains.</title>
        <authorList>
            <person name="Klenk H.-P."/>
        </authorList>
    </citation>
    <scope>NUCLEOTIDE SEQUENCE [LARGE SCALE GENOMIC DNA]</scope>
    <source>
        <strain evidence="1 2">DSM 44969</strain>
    </source>
</reference>